<keyword evidence="5 7" id="KW-1133">Transmembrane helix</keyword>
<keyword evidence="10" id="KW-1185">Reference proteome</keyword>
<evidence type="ECO:0000256" key="3">
    <source>
        <dbReference type="ARBA" id="ARBA00022448"/>
    </source>
</evidence>
<keyword evidence="4 7" id="KW-0812">Transmembrane</keyword>
<keyword evidence="3" id="KW-0813">Transport</keyword>
<dbReference type="eggNOG" id="COG0738">
    <property type="taxonomic scope" value="Bacteria"/>
</dbReference>
<dbReference type="InterPro" id="IPR036259">
    <property type="entry name" value="MFS_trans_sf"/>
</dbReference>
<dbReference type="KEGG" id="cyc:PCC7424_0275"/>
<evidence type="ECO:0000256" key="4">
    <source>
        <dbReference type="ARBA" id="ARBA00022692"/>
    </source>
</evidence>
<reference evidence="10" key="1">
    <citation type="journal article" date="2011" name="MBio">
        <title>Novel metabolic attributes of the genus Cyanothece, comprising a group of unicellular nitrogen-fixing Cyanobacteria.</title>
        <authorList>
            <person name="Bandyopadhyay A."/>
            <person name="Elvitigala T."/>
            <person name="Welsh E."/>
            <person name="Stockel J."/>
            <person name="Liberton M."/>
            <person name="Min H."/>
            <person name="Sherman L.A."/>
            <person name="Pakrasi H.B."/>
        </authorList>
    </citation>
    <scope>NUCLEOTIDE SEQUENCE [LARGE SCALE GENOMIC DNA]</scope>
    <source>
        <strain evidence="10">PCC 7424</strain>
    </source>
</reference>
<evidence type="ECO:0000256" key="2">
    <source>
        <dbReference type="ARBA" id="ARBA00008335"/>
    </source>
</evidence>
<name>B7KAS1_GLOC7</name>
<dbReference type="InterPro" id="IPR051788">
    <property type="entry name" value="MFS_Transporter"/>
</dbReference>
<feature type="transmembrane region" description="Helical" evidence="7">
    <location>
        <begin position="292"/>
        <end position="314"/>
    </location>
</feature>
<feature type="transmembrane region" description="Helical" evidence="7">
    <location>
        <begin position="41"/>
        <end position="63"/>
    </location>
</feature>
<protein>
    <submittedName>
        <fullName evidence="9">Major facilitator superfamily MFS_1</fullName>
    </submittedName>
</protein>
<dbReference type="InterPro" id="IPR020846">
    <property type="entry name" value="MFS_dom"/>
</dbReference>
<feature type="transmembrane region" description="Helical" evidence="7">
    <location>
        <begin position="199"/>
        <end position="224"/>
    </location>
</feature>
<feature type="transmembrane region" description="Helical" evidence="7">
    <location>
        <begin position="161"/>
        <end position="179"/>
    </location>
</feature>
<feature type="transmembrane region" description="Helical" evidence="7">
    <location>
        <begin position="352"/>
        <end position="370"/>
    </location>
</feature>
<dbReference type="STRING" id="65393.PCC7424_0275"/>
<evidence type="ECO:0000256" key="6">
    <source>
        <dbReference type="ARBA" id="ARBA00023136"/>
    </source>
</evidence>
<feature type="transmembrane region" description="Helical" evidence="7">
    <location>
        <begin position="236"/>
        <end position="256"/>
    </location>
</feature>
<feature type="transmembrane region" description="Helical" evidence="7">
    <location>
        <begin position="320"/>
        <end position="340"/>
    </location>
</feature>
<feature type="transmembrane region" description="Helical" evidence="7">
    <location>
        <begin position="6"/>
        <end position="29"/>
    </location>
</feature>
<evidence type="ECO:0000259" key="8">
    <source>
        <dbReference type="PROSITE" id="PS50850"/>
    </source>
</evidence>
<comment type="similarity">
    <text evidence="2">Belongs to the major facilitator superfamily.</text>
</comment>
<dbReference type="PROSITE" id="PS50850">
    <property type="entry name" value="MFS"/>
    <property type="match status" value="1"/>
</dbReference>
<proteinExistence type="inferred from homology"/>
<dbReference type="GO" id="GO:0005886">
    <property type="term" value="C:plasma membrane"/>
    <property type="evidence" value="ECO:0007669"/>
    <property type="project" value="UniProtKB-SubCell"/>
</dbReference>
<gene>
    <name evidence="9" type="ordered locus">PCC7424_0275</name>
</gene>
<dbReference type="PANTHER" id="PTHR23514:SF3">
    <property type="entry name" value="BYPASS OF STOP CODON PROTEIN 6"/>
    <property type="match status" value="1"/>
</dbReference>
<evidence type="ECO:0000256" key="1">
    <source>
        <dbReference type="ARBA" id="ARBA00004651"/>
    </source>
</evidence>
<comment type="subcellular location">
    <subcellularLocation>
        <location evidence="1">Cell membrane</location>
        <topology evidence="1">Multi-pass membrane protein</topology>
    </subcellularLocation>
</comment>
<dbReference type="RefSeq" id="WP_012597693.1">
    <property type="nucleotide sequence ID" value="NC_011729.1"/>
</dbReference>
<dbReference type="Gene3D" id="1.20.1250.20">
    <property type="entry name" value="MFS general substrate transporter like domains"/>
    <property type="match status" value="2"/>
</dbReference>
<dbReference type="InterPro" id="IPR011701">
    <property type="entry name" value="MFS"/>
</dbReference>
<dbReference type="SUPFAM" id="SSF103473">
    <property type="entry name" value="MFS general substrate transporter"/>
    <property type="match status" value="1"/>
</dbReference>
<sequence>MSLAFINIFLSLFTFGIVVAFLGASKLYIAQKLGLNDARMAWLISLNQFSNLLGTLIAGYGLVSISYKLVLGSGFLLIIGSIWLVGTYQIYWPVTIALSGLGLGGSFLNVGSNALLPVLRPNNPSSITNLAHACFGFGALVLPILLTLLLRRFGWRKALNILTFLILIPTLMSLVAFYPTTSNLPNSTNSFSFLANKTILLAMLASFCYVAIEASLATWLTTYLKQAGWNEIKASGFVAFFWLALMVGRLLASSLLTANNGLFLIQLLTLILIITLMSMTTFITLWTSVLSVVMLGFCCAPIFPTLVGVTFAKFDSALSGNIYALVAAVGMGGATILPYIVGRVSSSISIYYGLRILILPASILLLTAFYL</sequence>
<feature type="domain" description="Major facilitator superfamily (MFS) profile" evidence="8">
    <location>
        <begin position="1"/>
        <end position="371"/>
    </location>
</feature>
<feature type="transmembrane region" description="Helical" evidence="7">
    <location>
        <begin position="69"/>
        <end position="85"/>
    </location>
</feature>
<feature type="transmembrane region" description="Helical" evidence="7">
    <location>
        <begin position="130"/>
        <end position="149"/>
    </location>
</feature>
<evidence type="ECO:0000313" key="9">
    <source>
        <dbReference type="EMBL" id="ACK68743.1"/>
    </source>
</evidence>
<dbReference type="OrthoDB" id="9795150at2"/>
<dbReference type="GO" id="GO:0022857">
    <property type="term" value="F:transmembrane transporter activity"/>
    <property type="evidence" value="ECO:0007669"/>
    <property type="project" value="InterPro"/>
</dbReference>
<accession>B7KAS1</accession>
<dbReference type="Proteomes" id="UP000002384">
    <property type="component" value="Chromosome"/>
</dbReference>
<organism evidence="9 10">
    <name type="scientific">Gloeothece citriformis (strain PCC 7424)</name>
    <name type="common">Cyanothece sp. (strain PCC 7424)</name>
    <dbReference type="NCBI Taxonomy" id="65393"/>
    <lineage>
        <taxon>Bacteria</taxon>
        <taxon>Bacillati</taxon>
        <taxon>Cyanobacteriota</taxon>
        <taxon>Cyanophyceae</taxon>
        <taxon>Oscillatoriophycideae</taxon>
        <taxon>Chroococcales</taxon>
        <taxon>Aphanothecaceae</taxon>
        <taxon>Gloeothece</taxon>
        <taxon>Gloeothece citriformis</taxon>
    </lineage>
</organism>
<evidence type="ECO:0000256" key="5">
    <source>
        <dbReference type="ARBA" id="ARBA00022989"/>
    </source>
</evidence>
<dbReference type="EMBL" id="CP001291">
    <property type="protein sequence ID" value="ACK68743.1"/>
    <property type="molecule type" value="Genomic_DNA"/>
</dbReference>
<dbReference type="PANTHER" id="PTHR23514">
    <property type="entry name" value="BYPASS OF STOP CODON PROTEIN 6"/>
    <property type="match status" value="1"/>
</dbReference>
<feature type="transmembrane region" description="Helical" evidence="7">
    <location>
        <begin position="262"/>
        <end position="285"/>
    </location>
</feature>
<keyword evidence="6 7" id="KW-0472">Membrane</keyword>
<dbReference type="Pfam" id="PF07690">
    <property type="entry name" value="MFS_1"/>
    <property type="match status" value="1"/>
</dbReference>
<dbReference type="HOGENOM" id="CLU_745394_0_0_3"/>
<evidence type="ECO:0000256" key="7">
    <source>
        <dbReference type="SAM" id="Phobius"/>
    </source>
</evidence>
<dbReference type="AlphaFoldDB" id="B7KAS1"/>
<evidence type="ECO:0000313" key="10">
    <source>
        <dbReference type="Proteomes" id="UP000002384"/>
    </source>
</evidence>